<dbReference type="Pfam" id="PF00439">
    <property type="entry name" value="Bromodomain"/>
    <property type="match status" value="1"/>
</dbReference>
<comment type="subcellular location">
    <subcellularLocation>
        <location evidence="1">Nucleus</location>
    </subcellularLocation>
</comment>
<evidence type="ECO:0000256" key="9">
    <source>
        <dbReference type="SAM" id="MobiDB-lite"/>
    </source>
</evidence>
<evidence type="ECO:0000259" key="10">
    <source>
        <dbReference type="PROSITE" id="PS50014"/>
    </source>
</evidence>
<dbReference type="Gene3D" id="1.20.920.10">
    <property type="entry name" value="Bromodomain-like"/>
    <property type="match status" value="1"/>
</dbReference>
<dbReference type="InterPro" id="IPR018359">
    <property type="entry name" value="Bromodomain_CS"/>
</dbReference>
<dbReference type="PROSITE" id="PS50016">
    <property type="entry name" value="ZF_PHD_2"/>
    <property type="match status" value="2"/>
</dbReference>
<dbReference type="Pfam" id="PF00628">
    <property type="entry name" value="PHD"/>
    <property type="match status" value="2"/>
</dbReference>
<dbReference type="RefSeq" id="XP_002737311.1">
    <property type="nucleotide sequence ID" value="XM_002737265.2"/>
</dbReference>
<evidence type="ECO:0000256" key="1">
    <source>
        <dbReference type="ARBA" id="ARBA00004123"/>
    </source>
</evidence>
<keyword evidence="4" id="KW-0862">Zinc</keyword>
<sequence>MCLDLLERSIAWEKSIMKVYCQFCLKGDNEELLLLCDGCDKGFHTYCFKPKMNSIPEGDWYCYECIYKATGEYICVLCRHKGRLVKCENCPRAYHPDCIDPPLLKMPRGRWFCQACQKQKNKTSRGKGKKQKVKEKEVKPVSPPPTSDSSNSDSRSQDWSDKFKEDKVNRKQSSKDMAPCRTILTEMEKHDDGWPFLMPVDTKQFSTYKKVIKHPMDFHTMKCKLRDGQYRCRDDFEADAHLVFHNCEVFNEDDSDVGRAGHSMQRFFRKRWVELNTEDQS</sequence>
<keyword evidence="12" id="KW-1185">Reference proteome</keyword>
<dbReference type="SMART" id="SM00249">
    <property type="entry name" value="PHD"/>
    <property type="match status" value="2"/>
</dbReference>
<evidence type="ECO:0000256" key="3">
    <source>
        <dbReference type="ARBA" id="ARBA00022771"/>
    </source>
</evidence>
<dbReference type="PROSITE" id="PS00633">
    <property type="entry name" value="BROMODOMAIN_1"/>
    <property type="match status" value="1"/>
</dbReference>
<dbReference type="SUPFAM" id="SSF57903">
    <property type="entry name" value="FYVE/PHD zinc finger"/>
    <property type="match status" value="2"/>
</dbReference>
<feature type="domain" description="Bromo" evidence="10">
    <location>
        <begin position="188"/>
        <end position="258"/>
    </location>
</feature>
<evidence type="ECO:0000256" key="6">
    <source>
        <dbReference type="ARBA" id="ARBA00023242"/>
    </source>
</evidence>
<protein>
    <submittedName>
        <fullName evidence="13">Bromodomain adjacent to zinc finger domain protein 2B-like</fullName>
    </submittedName>
</protein>
<evidence type="ECO:0000256" key="2">
    <source>
        <dbReference type="ARBA" id="ARBA00022723"/>
    </source>
</evidence>
<accession>A0ABM0GTZ8</accession>
<dbReference type="PRINTS" id="PR00503">
    <property type="entry name" value="BROMODOMAIN"/>
</dbReference>
<dbReference type="GeneID" id="100376123"/>
<keyword evidence="6" id="KW-0539">Nucleus</keyword>
<dbReference type="Proteomes" id="UP000694865">
    <property type="component" value="Unplaced"/>
</dbReference>
<feature type="domain" description="PHD-type" evidence="11">
    <location>
        <begin position="18"/>
        <end position="68"/>
    </location>
</feature>
<keyword evidence="2" id="KW-0479">Metal-binding</keyword>
<gene>
    <name evidence="13" type="primary">LOC100376123</name>
</gene>
<evidence type="ECO:0000256" key="8">
    <source>
        <dbReference type="PROSITE-ProRule" id="PRU00146"/>
    </source>
</evidence>
<evidence type="ECO:0000256" key="7">
    <source>
        <dbReference type="PROSITE-ProRule" id="PRU00035"/>
    </source>
</evidence>
<dbReference type="InterPro" id="IPR019787">
    <property type="entry name" value="Znf_PHD-finger"/>
</dbReference>
<organism evidence="12 13">
    <name type="scientific">Saccoglossus kowalevskii</name>
    <name type="common">Acorn worm</name>
    <dbReference type="NCBI Taxonomy" id="10224"/>
    <lineage>
        <taxon>Eukaryota</taxon>
        <taxon>Metazoa</taxon>
        <taxon>Hemichordata</taxon>
        <taxon>Enteropneusta</taxon>
        <taxon>Harrimaniidae</taxon>
        <taxon>Saccoglossus</taxon>
    </lineage>
</organism>
<dbReference type="Gene3D" id="3.30.40.10">
    <property type="entry name" value="Zinc/RING finger domain, C3HC4 (zinc finger)"/>
    <property type="match status" value="2"/>
</dbReference>
<feature type="compositionally biased region" description="Basic residues" evidence="9">
    <location>
        <begin position="122"/>
        <end position="133"/>
    </location>
</feature>
<reference evidence="13" key="1">
    <citation type="submission" date="2025-08" db="UniProtKB">
        <authorList>
            <consortium name="RefSeq"/>
        </authorList>
    </citation>
    <scope>IDENTIFICATION</scope>
    <source>
        <tissue evidence="13">Testes</tissue>
    </source>
</reference>
<evidence type="ECO:0000259" key="11">
    <source>
        <dbReference type="PROSITE" id="PS50016"/>
    </source>
</evidence>
<feature type="compositionally biased region" description="Basic and acidic residues" evidence="9">
    <location>
        <begin position="155"/>
        <end position="169"/>
    </location>
</feature>
<dbReference type="InterPro" id="IPR001965">
    <property type="entry name" value="Znf_PHD"/>
</dbReference>
<dbReference type="SUPFAM" id="SSF47370">
    <property type="entry name" value="Bromodomain"/>
    <property type="match status" value="1"/>
</dbReference>
<evidence type="ECO:0000313" key="13">
    <source>
        <dbReference type="RefSeq" id="XP_002737311.1"/>
    </source>
</evidence>
<feature type="domain" description="PHD-type" evidence="11">
    <location>
        <begin position="72"/>
        <end position="119"/>
    </location>
</feature>
<dbReference type="InterPro" id="IPR001487">
    <property type="entry name" value="Bromodomain"/>
</dbReference>
<dbReference type="InterPro" id="IPR013083">
    <property type="entry name" value="Znf_RING/FYVE/PHD"/>
</dbReference>
<proteinExistence type="predicted"/>
<keyword evidence="3 8" id="KW-0863">Zinc-finger</keyword>
<dbReference type="CDD" id="cd15545">
    <property type="entry name" value="PHD_BAZ2A_like"/>
    <property type="match status" value="1"/>
</dbReference>
<name>A0ABM0GTZ8_SACKO</name>
<feature type="region of interest" description="Disordered" evidence="9">
    <location>
        <begin position="122"/>
        <end position="180"/>
    </location>
</feature>
<dbReference type="PANTHER" id="PTHR45915:SF2">
    <property type="entry name" value="TOUTATIS, ISOFORM E"/>
    <property type="match status" value="1"/>
</dbReference>
<evidence type="ECO:0000256" key="4">
    <source>
        <dbReference type="ARBA" id="ARBA00022833"/>
    </source>
</evidence>
<dbReference type="SMART" id="SM00297">
    <property type="entry name" value="BROMO"/>
    <property type="match status" value="1"/>
</dbReference>
<keyword evidence="5 7" id="KW-0103">Bromodomain</keyword>
<evidence type="ECO:0000256" key="5">
    <source>
        <dbReference type="ARBA" id="ARBA00023117"/>
    </source>
</evidence>
<dbReference type="PROSITE" id="PS50014">
    <property type="entry name" value="BROMODOMAIN_2"/>
    <property type="match status" value="1"/>
</dbReference>
<dbReference type="PANTHER" id="PTHR45915">
    <property type="entry name" value="TRANSCRIPTION INTERMEDIARY FACTOR"/>
    <property type="match status" value="1"/>
</dbReference>
<dbReference type="InterPro" id="IPR011011">
    <property type="entry name" value="Znf_FYVE_PHD"/>
</dbReference>
<evidence type="ECO:0000313" key="12">
    <source>
        <dbReference type="Proteomes" id="UP000694865"/>
    </source>
</evidence>
<dbReference type="InterPro" id="IPR036427">
    <property type="entry name" value="Bromodomain-like_sf"/>
</dbReference>